<dbReference type="EMBL" id="JBHUOP010000001">
    <property type="protein sequence ID" value="MFD2839352.1"/>
    <property type="molecule type" value="Genomic_DNA"/>
</dbReference>
<sequence>MEDQRKQGIVKELKEFLEISKSKWMEDEWGDGGDWFFQFDYEEIEAEVQIVELLLDRALPSWQKGELTDSNSPPFELQRRGCRRAIKWLEKQEMIERLLEPEAPQLSASTLHQWVWDAARSQWASGHFRDAVSAAARVVSNRTQQKVDRRDKSEWNLIQESFSLKHPEERKPRLRLTPDDGGDTFKNLHEGAGFLAQGLFRGIRNPSNHDVLPELTENEALEQLAAFSLLARWIDKAEVVRAV</sequence>
<organism evidence="2 3">
    <name type="scientific">Populibacterium corticicola</name>
    <dbReference type="NCBI Taxonomy" id="1812826"/>
    <lineage>
        <taxon>Bacteria</taxon>
        <taxon>Bacillati</taxon>
        <taxon>Actinomycetota</taxon>
        <taxon>Actinomycetes</taxon>
        <taxon>Micrococcales</taxon>
        <taxon>Jonesiaceae</taxon>
        <taxon>Populibacterium</taxon>
    </lineage>
</organism>
<reference evidence="3" key="1">
    <citation type="journal article" date="2019" name="Int. J. Syst. Evol. Microbiol.">
        <title>The Global Catalogue of Microorganisms (GCM) 10K type strain sequencing project: providing services to taxonomists for standard genome sequencing and annotation.</title>
        <authorList>
            <consortium name="The Broad Institute Genomics Platform"/>
            <consortium name="The Broad Institute Genome Sequencing Center for Infectious Disease"/>
            <person name="Wu L."/>
            <person name="Ma J."/>
        </authorList>
    </citation>
    <scope>NUCLEOTIDE SEQUENCE [LARGE SCALE GENOMIC DNA]</scope>
    <source>
        <strain evidence="3">KCTC 33576</strain>
    </source>
</reference>
<proteinExistence type="predicted"/>
<protein>
    <submittedName>
        <fullName evidence="2">TIGR02391 family protein</fullName>
    </submittedName>
</protein>
<dbReference type="InterPro" id="IPR012654">
    <property type="entry name" value="CHP02391"/>
</dbReference>
<dbReference type="RefSeq" id="WP_377464807.1">
    <property type="nucleotide sequence ID" value="NZ_JBHUOP010000001.1"/>
</dbReference>
<evidence type="ECO:0000313" key="2">
    <source>
        <dbReference type="EMBL" id="MFD2839352.1"/>
    </source>
</evidence>
<keyword evidence="3" id="KW-1185">Reference proteome</keyword>
<evidence type="ECO:0000313" key="3">
    <source>
        <dbReference type="Proteomes" id="UP001597391"/>
    </source>
</evidence>
<name>A0ABW5XBV4_9MICO</name>
<feature type="domain" description="Conserved hypothetical protein CHP02391" evidence="1">
    <location>
        <begin position="110"/>
        <end position="234"/>
    </location>
</feature>
<comment type="caution">
    <text evidence="2">The sequence shown here is derived from an EMBL/GenBank/DDBJ whole genome shotgun (WGS) entry which is preliminary data.</text>
</comment>
<dbReference type="Proteomes" id="UP001597391">
    <property type="component" value="Unassembled WGS sequence"/>
</dbReference>
<accession>A0ABW5XBV4</accession>
<dbReference type="Pfam" id="PF09509">
    <property type="entry name" value="Hypoth_Ymh"/>
    <property type="match status" value="1"/>
</dbReference>
<gene>
    <name evidence="2" type="ORF">ACFSYH_02040</name>
</gene>
<evidence type="ECO:0000259" key="1">
    <source>
        <dbReference type="Pfam" id="PF09509"/>
    </source>
</evidence>